<keyword evidence="3" id="KW-1185">Reference proteome</keyword>
<comment type="caution">
    <text evidence="2">The sequence shown here is derived from an EMBL/GenBank/DDBJ whole genome shotgun (WGS) entry which is preliminary data.</text>
</comment>
<reference evidence="2 3" key="1">
    <citation type="submission" date="2019-03" db="EMBL/GenBank/DDBJ databases">
        <title>First draft genome of Liparis tanakae, snailfish: a comprehensive survey of snailfish specific genes.</title>
        <authorList>
            <person name="Kim W."/>
            <person name="Song I."/>
            <person name="Jeong J.-H."/>
            <person name="Kim D."/>
            <person name="Kim S."/>
            <person name="Ryu S."/>
            <person name="Song J.Y."/>
            <person name="Lee S.K."/>
        </authorList>
    </citation>
    <scope>NUCLEOTIDE SEQUENCE [LARGE SCALE GENOMIC DNA]</scope>
    <source>
        <tissue evidence="2">Muscle</tissue>
    </source>
</reference>
<proteinExistence type="predicted"/>
<name>A0A4Z2GYY5_9TELE</name>
<dbReference type="AlphaFoldDB" id="A0A4Z2GYY5"/>
<sequence length="129" mass="13829">MRVQEGKGLDVKPPDLGEGGGLPLVAHMDGAPVVIQRVGASIQEEKNTCMHRSAAWSQAAAVMKSSSPVLEEPPHGVSRHRVGEAVPHAQGQRGVRGRLGDGHLHVHNLAQRKGYRELVLEEEGSEGRI</sequence>
<dbReference type="Proteomes" id="UP000314294">
    <property type="component" value="Unassembled WGS sequence"/>
</dbReference>
<accession>A0A4Z2GYY5</accession>
<feature type="region of interest" description="Disordered" evidence="1">
    <location>
        <begin position="66"/>
        <end position="101"/>
    </location>
</feature>
<evidence type="ECO:0000313" key="2">
    <source>
        <dbReference type="EMBL" id="TNN58511.1"/>
    </source>
</evidence>
<evidence type="ECO:0000256" key="1">
    <source>
        <dbReference type="SAM" id="MobiDB-lite"/>
    </source>
</evidence>
<evidence type="ECO:0000313" key="3">
    <source>
        <dbReference type="Proteomes" id="UP000314294"/>
    </source>
</evidence>
<gene>
    <name evidence="2" type="ORF">EYF80_031314</name>
</gene>
<dbReference type="EMBL" id="SRLO01000377">
    <property type="protein sequence ID" value="TNN58511.1"/>
    <property type="molecule type" value="Genomic_DNA"/>
</dbReference>
<organism evidence="2 3">
    <name type="scientific">Liparis tanakae</name>
    <name type="common">Tanaka's snailfish</name>
    <dbReference type="NCBI Taxonomy" id="230148"/>
    <lineage>
        <taxon>Eukaryota</taxon>
        <taxon>Metazoa</taxon>
        <taxon>Chordata</taxon>
        <taxon>Craniata</taxon>
        <taxon>Vertebrata</taxon>
        <taxon>Euteleostomi</taxon>
        <taxon>Actinopterygii</taxon>
        <taxon>Neopterygii</taxon>
        <taxon>Teleostei</taxon>
        <taxon>Neoteleostei</taxon>
        <taxon>Acanthomorphata</taxon>
        <taxon>Eupercaria</taxon>
        <taxon>Perciformes</taxon>
        <taxon>Cottioidei</taxon>
        <taxon>Cottales</taxon>
        <taxon>Liparidae</taxon>
        <taxon>Liparis</taxon>
    </lineage>
</organism>
<protein>
    <submittedName>
        <fullName evidence="2">Uncharacterized protein</fullName>
    </submittedName>
</protein>